<feature type="transmembrane region" description="Helical" evidence="3">
    <location>
        <begin position="73"/>
        <end position="106"/>
    </location>
</feature>
<sequence length="325" mass="38134">MEVLFSLKRFLTLKNNLIPSTQNRIKELEREIFQAEVTLSGISDEKVFLEDFKWDIRTRGFTIFNLIHLPSLIAFIIFLIVVLLALAGVTIIGVIVETLIRTFILFQDFEFEDTFLYIPIKAVEDFIYYPPSIPIPILIGLLVIWVLYSIRQVQKNRIYYENVVIPENRKKNALVPGKRRKQQLVVDNLKNTLKSTETQLLNYQNELMNIMNTISIPNQYWTNDEVINFLIQKLEYGQAKTIGKALNLWDIEVSTRRVEQASKAVIKETRESEARLARQRAEQHAQEQRNIRDNTKAQNKVAEELKRRNDRSEFYDDIAKKNGWL</sequence>
<feature type="coiled-coil region" evidence="1">
    <location>
        <begin position="179"/>
        <end position="213"/>
    </location>
</feature>
<protein>
    <submittedName>
        <fullName evidence="4">Membrane protein</fullName>
    </submittedName>
</protein>
<keyword evidence="3" id="KW-0812">Transmembrane</keyword>
<evidence type="ECO:0000256" key="2">
    <source>
        <dbReference type="SAM" id="MobiDB-lite"/>
    </source>
</evidence>
<feature type="region of interest" description="Disordered" evidence="2">
    <location>
        <begin position="277"/>
        <end position="300"/>
    </location>
</feature>
<feature type="coiled-coil region" evidence="1">
    <location>
        <begin position="11"/>
        <end position="45"/>
    </location>
</feature>
<evidence type="ECO:0000256" key="3">
    <source>
        <dbReference type="SAM" id="Phobius"/>
    </source>
</evidence>
<dbReference type="RefSeq" id="WP_044686481.1">
    <property type="nucleotide sequence ID" value="NZ_CEDN01000004.1"/>
</dbReference>
<name>A0A0Z8L0B2_STRSU</name>
<dbReference type="EMBL" id="FIIF01000010">
    <property type="protein sequence ID" value="CYV81599.1"/>
    <property type="molecule type" value="Genomic_DNA"/>
</dbReference>
<evidence type="ECO:0000313" key="5">
    <source>
        <dbReference type="Proteomes" id="UP000074825"/>
    </source>
</evidence>
<evidence type="ECO:0000256" key="1">
    <source>
        <dbReference type="SAM" id="Coils"/>
    </source>
</evidence>
<dbReference type="AlphaFoldDB" id="A0A0Z8L0B2"/>
<dbReference type="Proteomes" id="UP000074825">
    <property type="component" value="Unassembled WGS sequence"/>
</dbReference>
<keyword evidence="3" id="KW-0472">Membrane</keyword>
<evidence type="ECO:0000313" key="4">
    <source>
        <dbReference type="EMBL" id="CYV81599.1"/>
    </source>
</evidence>
<keyword evidence="3" id="KW-1133">Transmembrane helix</keyword>
<accession>A0A0Z8L0B2</accession>
<feature type="transmembrane region" description="Helical" evidence="3">
    <location>
        <begin position="126"/>
        <end position="148"/>
    </location>
</feature>
<gene>
    <name evidence="4" type="ORF">ERS132444_01415</name>
</gene>
<proteinExistence type="predicted"/>
<organism evidence="4 5">
    <name type="scientific">Streptococcus suis</name>
    <dbReference type="NCBI Taxonomy" id="1307"/>
    <lineage>
        <taxon>Bacteria</taxon>
        <taxon>Bacillati</taxon>
        <taxon>Bacillota</taxon>
        <taxon>Bacilli</taxon>
        <taxon>Lactobacillales</taxon>
        <taxon>Streptococcaceae</taxon>
        <taxon>Streptococcus</taxon>
    </lineage>
</organism>
<reference evidence="4 5" key="1">
    <citation type="submission" date="2016-02" db="EMBL/GenBank/DDBJ databases">
        <authorList>
            <consortium name="Pathogen Informatics"/>
        </authorList>
    </citation>
    <scope>NUCLEOTIDE SEQUENCE [LARGE SCALE GENOMIC DNA]</scope>
    <source>
        <strain evidence="4 5">LSS82</strain>
    </source>
</reference>
<keyword evidence="1" id="KW-0175">Coiled coil</keyword>